<proteinExistence type="predicted"/>
<dbReference type="Pfam" id="PF14155">
    <property type="entry name" value="DUF4307"/>
    <property type="match status" value="1"/>
</dbReference>
<evidence type="ECO:0000313" key="2">
    <source>
        <dbReference type="EMBL" id="MBD3933518.1"/>
    </source>
</evidence>
<dbReference type="EMBL" id="JACXYU010000010">
    <property type="protein sequence ID" value="MBD3933518.1"/>
    <property type="molecule type" value="Genomic_DNA"/>
</dbReference>
<gene>
    <name evidence="2" type="ORF">IF129_18405</name>
</gene>
<keyword evidence="1" id="KW-0472">Membrane</keyword>
<feature type="transmembrane region" description="Helical" evidence="1">
    <location>
        <begin position="26"/>
        <end position="46"/>
    </location>
</feature>
<reference evidence="2" key="1">
    <citation type="submission" date="2020-09" db="EMBL/GenBank/DDBJ databases">
        <title>Secondary metabolite and genome analysis of marine Streptomyces chumphonensis KK1-2T.</title>
        <authorList>
            <person name="Phongsopitanun W."/>
            <person name="Kanchanasin P."/>
            <person name="Pittayakhajonwut P."/>
            <person name="Suwanborirux K."/>
            <person name="Tanasupawat S."/>
        </authorList>
    </citation>
    <scope>NUCLEOTIDE SEQUENCE</scope>
    <source>
        <strain evidence="2">KK1-2</strain>
    </source>
</reference>
<comment type="caution">
    <text evidence="2">The sequence shown here is derived from an EMBL/GenBank/DDBJ whole genome shotgun (WGS) entry which is preliminary data.</text>
</comment>
<organism evidence="2 3">
    <name type="scientific">Streptomyces chumphonensis</name>
    <dbReference type="NCBI Taxonomy" id="1214925"/>
    <lineage>
        <taxon>Bacteria</taxon>
        <taxon>Bacillati</taxon>
        <taxon>Actinomycetota</taxon>
        <taxon>Actinomycetes</taxon>
        <taxon>Kitasatosporales</taxon>
        <taxon>Streptomycetaceae</taxon>
        <taxon>Streptomyces</taxon>
    </lineage>
</organism>
<keyword evidence="1" id="KW-0812">Transmembrane</keyword>
<evidence type="ECO:0000256" key="1">
    <source>
        <dbReference type="SAM" id="Phobius"/>
    </source>
</evidence>
<protein>
    <submittedName>
        <fullName evidence="2">DUF4307 domain-containing protein</fullName>
    </submittedName>
</protein>
<dbReference type="RefSeq" id="WP_191210819.1">
    <property type="nucleotide sequence ID" value="NZ_BAABKL010000033.1"/>
</dbReference>
<keyword evidence="1" id="KW-1133">Transmembrane helix</keyword>
<dbReference type="InterPro" id="IPR025443">
    <property type="entry name" value="DUF4307"/>
</dbReference>
<sequence length="134" mass="14293">MTQPPAGRYGRPTGDDALRDRRLRRAGLVLGIAFTALLGWIGVSYISTAGTVSGELIKSRPVSETEVQVHLEVRKDEGVTGVCSLRALSVDRGEVGRADFTFEAGESRIDRVVTLETTGRAYAAELVGCKEAAG</sequence>
<keyword evidence="3" id="KW-1185">Reference proteome</keyword>
<dbReference type="AlphaFoldDB" id="A0A927F1L8"/>
<dbReference type="Proteomes" id="UP000632289">
    <property type="component" value="Unassembled WGS sequence"/>
</dbReference>
<accession>A0A927F1L8</accession>
<name>A0A927F1L8_9ACTN</name>
<evidence type="ECO:0000313" key="3">
    <source>
        <dbReference type="Proteomes" id="UP000632289"/>
    </source>
</evidence>